<comment type="subcellular location">
    <subcellularLocation>
        <location evidence="7">Cell membrane</location>
        <topology evidence="7">Single-pass membrane protein</topology>
    </subcellularLocation>
</comment>
<dbReference type="AlphaFoldDB" id="A0A562QHT7"/>
<organism evidence="8 9">
    <name type="scientific">Halalkalibacter nanhaiisediminis</name>
    <dbReference type="NCBI Taxonomy" id="688079"/>
    <lineage>
        <taxon>Bacteria</taxon>
        <taxon>Bacillati</taxon>
        <taxon>Bacillota</taxon>
        <taxon>Bacilli</taxon>
        <taxon>Bacillales</taxon>
        <taxon>Bacillaceae</taxon>
        <taxon>Halalkalibacter</taxon>
    </lineage>
</organism>
<feature type="site" description="Important for catalytic activity" evidence="7">
    <location>
        <position position="257"/>
    </location>
</feature>
<comment type="similarity">
    <text evidence="7">Belongs to the transglycosylase MltG family.</text>
</comment>
<dbReference type="GO" id="GO:0008932">
    <property type="term" value="F:lytic endotransglycosylase activity"/>
    <property type="evidence" value="ECO:0007669"/>
    <property type="project" value="UniProtKB-UniRule"/>
</dbReference>
<dbReference type="CDD" id="cd08010">
    <property type="entry name" value="MltG_like"/>
    <property type="match status" value="1"/>
</dbReference>
<dbReference type="InterPro" id="IPR003770">
    <property type="entry name" value="MLTG-like"/>
</dbReference>
<keyword evidence="2 7" id="KW-0812">Transmembrane</keyword>
<dbReference type="Gene3D" id="3.30.1490.480">
    <property type="entry name" value="Endolytic murein transglycosylase"/>
    <property type="match status" value="1"/>
</dbReference>
<keyword evidence="1 7" id="KW-1003">Cell membrane</keyword>
<dbReference type="Proteomes" id="UP000315711">
    <property type="component" value="Unassembled WGS sequence"/>
</dbReference>
<keyword evidence="9" id="KW-1185">Reference proteome</keyword>
<keyword evidence="3 7" id="KW-1133">Transmembrane helix</keyword>
<dbReference type="OrthoDB" id="9814591at2"/>
<evidence type="ECO:0000256" key="3">
    <source>
        <dbReference type="ARBA" id="ARBA00022989"/>
    </source>
</evidence>
<dbReference type="EMBL" id="VLKZ01000005">
    <property type="protein sequence ID" value="TWI56304.1"/>
    <property type="molecule type" value="Genomic_DNA"/>
</dbReference>
<dbReference type="GO" id="GO:0005886">
    <property type="term" value="C:plasma membrane"/>
    <property type="evidence" value="ECO:0007669"/>
    <property type="project" value="UniProtKB-SubCell"/>
</dbReference>
<feature type="transmembrane region" description="Helical" evidence="7">
    <location>
        <begin position="26"/>
        <end position="49"/>
    </location>
</feature>
<dbReference type="EC" id="4.2.2.29" evidence="7"/>
<comment type="function">
    <text evidence="7">Functions as a peptidoglycan terminase that cleaves nascent peptidoglycan strands endolytically to terminate their elongation.</text>
</comment>
<evidence type="ECO:0000313" key="8">
    <source>
        <dbReference type="EMBL" id="TWI56304.1"/>
    </source>
</evidence>
<gene>
    <name evidence="7" type="primary">mltG</name>
    <name evidence="8" type="ORF">IQ10_02198</name>
</gene>
<dbReference type="NCBIfam" id="TIGR00247">
    <property type="entry name" value="endolytic transglycosylase MltG"/>
    <property type="match status" value="1"/>
</dbReference>
<keyword evidence="4 7" id="KW-0472">Membrane</keyword>
<protein>
    <recommendedName>
        <fullName evidence="7">Endolytic murein transglycosylase</fullName>
        <ecNumber evidence="7">4.2.2.29</ecNumber>
    </recommendedName>
    <alternativeName>
        <fullName evidence="7">Peptidoglycan lytic transglycosylase</fullName>
    </alternativeName>
    <alternativeName>
        <fullName evidence="7">Peptidoglycan polymerization terminase</fullName>
    </alternativeName>
</protein>
<evidence type="ECO:0000256" key="2">
    <source>
        <dbReference type="ARBA" id="ARBA00022692"/>
    </source>
</evidence>
<proteinExistence type="inferred from homology"/>
<evidence type="ECO:0000256" key="4">
    <source>
        <dbReference type="ARBA" id="ARBA00023136"/>
    </source>
</evidence>
<dbReference type="RefSeq" id="WP_144450502.1">
    <property type="nucleotide sequence ID" value="NZ_VLKZ01000005.1"/>
</dbReference>
<comment type="catalytic activity">
    <reaction evidence="7">
        <text>a peptidoglycan chain = a peptidoglycan chain with N-acetyl-1,6-anhydromuramyl-[peptide] at the reducing end + a peptidoglycan chain with N-acetylglucosamine at the non-reducing end.</text>
        <dbReference type="EC" id="4.2.2.29"/>
    </reaction>
</comment>
<name>A0A562QHT7_9BACI</name>
<keyword evidence="5 7" id="KW-0456">Lyase</keyword>
<comment type="caution">
    <text evidence="8">The sequence shown here is derived from an EMBL/GenBank/DDBJ whole genome shotgun (WGS) entry which is preliminary data.</text>
</comment>
<accession>A0A562QHT7</accession>
<evidence type="ECO:0000313" key="9">
    <source>
        <dbReference type="Proteomes" id="UP000315711"/>
    </source>
</evidence>
<evidence type="ECO:0000256" key="7">
    <source>
        <dbReference type="HAMAP-Rule" id="MF_02065"/>
    </source>
</evidence>
<dbReference type="GO" id="GO:0009252">
    <property type="term" value="P:peptidoglycan biosynthetic process"/>
    <property type="evidence" value="ECO:0007669"/>
    <property type="project" value="UniProtKB-UniRule"/>
</dbReference>
<keyword evidence="6 7" id="KW-0961">Cell wall biogenesis/degradation</keyword>
<dbReference type="Pfam" id="PF02618">
    <property type="entry name" value="YceG"/>
    <property type="match status" value="1"/>
</dbReference>
<dbReference type="PANTHER" id="PTHR30518:SF2">
    <property type="entry name" value="ENDOLYTIC MUREIN TRANSGLYCOSYLASE"/>
    <property type="match status" value="1"/>
</dbReference>
<dbReference type="GO" id="GO:0071555">
    <property type="term" value="P:cell wall organization"/>
    <property type="evidence" value="ECO:0007669"/>
    <property type="project" value="UniProtKB-KW"/>
</dbReference>
<evidence type="ECO:0000256" key="5">
    <source>
        <dbReference type="ARBA" id="ARBA00023239"/>
    </source>
</evidence>
<dbReference type="PANTHER" id="PTHR30518">
    <property type="entry name" value="ENDOLYTIC MUREIN TRANSGLYCOSYLASE"/>
    <property type="match status" value="1"/>
</dbReference>
<dbReference type="HAMAP" id="MF_02065">
    <property type="entry name" value="MltG"/>
    <property type="match status" value="1"/>
</dbReference>
<evidence type="ECO:0000256" key="6">
    <source>
        <dbReference type="ARBA" id="ARBA00023316"/>
    </source>
</evidence>
<sequence>MSNSNEKPRNALYEERVSQAKIVRKIVFFCVIGLFIIGTIVLISSYFYISNALGPVNEENPQEIEVTIPIGSTANQIGTILEDEGLIRSGTLFRYYVRYQNESGFQAGDYSLSTGMTMDQLIAELKDGRVVQDPELVFTVPEGRWLVDVAEIIASETGHSHEEVMDVLTDREYIEGLIDQYSMLTDDILNEQIRYPLEGYLFPARYDFMVEKPSIEEVVEAMLDRTQVVVDTLATDLEDSEYTIHEIMTLASIIEREAQTSEDRYLISGVLYNRLDRGMMLQVDPTVSYALNEHRYMTTYADLDIDSPYNTYRYEGIPIGPIASPGEDSIQAALRPEKTNYLYFYARFNGEVIYNETYEKHNETHQMYRNEWVEGQAGEEE</sequence>
<reference evidence="8 9" key="1">
    <citation type="journal article" date="2015" name="Stand. Genomic Sci.">
        <title>Genomic Encyclopedia of Bacterial and Archaeal Type Strains, Phase III: the genomes of soil and plant-associated and newly described type strains.</title>
        <authorList>
            <person name="Whitman W.B."/>
            <person name="Woyke T."/>
            <person name="Klenk H.P."/>
            <person name="Zhou Y."/>
            <person name="Lilburn T.G."/>
            <person name="Beck B.J."/>
            <person name="De Vos P."/>
            <person name="Vandamme P."/>
            <person name="Eisen J.A."/>
            <person name="Garrity G."/>
            <person name="Hugenholtz P."/>
            <person name="Kyrpides N.C."/>
        </authorList>
    </citation>
    <scope>NUCLEOTIDE SEQUENCE [LARGE SCALE GENOMIC DNA]</scope>
    <source>
        <strain evidence="8 9">CGMCC 1.10116</strain>
    </source>
</reference>
<evidence type="ECO:0000256" key="1">
    <source>
        <dbReference type="ARBA" id="ARBA00022475"/>
    </source>
</evidence>